<evidence type="ECO:0000313" key="4">
    <source>
        <dbReference type="Proteomes" id="UP000019141"/>
    </source>
</evidence>
<dbReference type="PANTHER" id="PTHR34400:SF4">
    <property type="entry name" value="MEMBRANE PROTEIN"/>
    <property type="match status" value="1"/>
</dbReference>
<organism evidence="3 4">
    <name type="scientific">Entotheonella factor</name>
    <dbReference type="NCBI Taxonomy" id="1429438"/>
    <lineage>
        <taxon>Bacteria</taxon>
        <taxon>Pseudomonadati</taxon>
        <taxon>Nitrospinota/Tectimicrobiota group</taxon>
        <taxon>Candidatus Tectimicrobiota</taxon>
        <taxon>Candidatus Entotheonellia</taxon>
        <taxon>Candidatus Entotheonellales</taxon>
        <taxon>Candidatus Entotheonellaceae</taxon>
        <taxon>Candidatus Entotheonella</taxon>
    </lineage>
</organism>
<protein>
    <recommendedName>
        <fullName evidence="2">Iminophenyl-pyruvate dimer synthase domain-containing protein</fullName>
    </recommendedName>
</protein>
<proteinExistence type="predicted"/>
<dbReference type="PANTHER" id="PTHR34400">
    <property type="match status" value="1"/>
</dbReference>
<dbReference type="Proteomes" id="UP000019141">
    <property type="component" value="Unassembled WGS sequence"/>
</dbReference>
<feature type="domain" description="Iminophenyl-pyruvate dimer synthase" evidence="2">
    <location>
        <begin position="8"/>
        <end position="222"/>
    </location>
</feature>
<dbReference type="Gene3D" id="1.20.1260.10">
    <property type="match status" value="1"/>
</dbReference>
<gene>
    <name evidence="3" type="ORF">ETSY1_22780</name>
</gene>
<dbReference type="InterPro" id="IPR026820">
    <property type="entry name" value="VioB/RebD_dom"/>
</dbReference>
<dbReference type="AlphaFoldDB" id="W4LH36"/>
<evidence type="ECO:0000259" key="2">
    <source>
        <dbReference type="Pfam" id="PF12902"/>
    </source>
</evidence>
<dbReference type="PATRIC" id="fig|1429438.4.peg.4390"/>
<evidence type="ECO:0000256" key="1">
    <source>
        <dbReference type="SAM" id="MobiDB-lite"/>
    </source>
</evidence>
<accession>W4LH36</accession>
<feature type="region of interest" description="Disordered" evidence="1">
    <location>
        <begin position="318"/>
        <end position="351"/>
    </location>
</feature>
<dbReference type="Pfam" id="PF12902">
    <property type="entry name" value="Ferritin-like"/>
    <property type="match status" value="1"/>
</dbReference>
<reference evidence="3 4" key="1">
    <citation type="journal article" date="2014" name="Nature">
        <title>An environmental bacterial taxon with a large and distinct metabolic repertoire.</title>
        <authorList>
            <person name="Wilson M.C."/>
            <person name="Mori T."/>
            <person name="Ruckert C."/>
            <person name="Uria A.R."/>
            <person name="Helf M.J."/>
            <person name="Takada K."/>
            <person name="Gernert C."/>
            <person name="Steffens U.A."/>
            <person name="Heycke N."/>
            <person name="Schmitt S."/>
            <person name="Rinke C."/>
            <person name="Helfrich E.J."/>
            <person name="Brachmann A.O."/>
            <person name="Gurgui C."/>
            <person name="Wakimoto T."/>
            <person name="Kracht M."/>
            <person name="Crusemann M."/>
            <person name="Hentschel U."/>
            <person name="Abe I."/>
            <person name="Matsunaga S."/>
            <person name="Kalinowski J."/>
            <person name="Takeyama H."/>
            <person name="Piel J."/>
        </authorList>
    </citation>
    <scope>NUCLEOTIDE SEQUENCE [LARGE SCALE GENOMIC DNA]</scope>
    <source>
        <strain evidence="4">TSY1</strain>
    </source>
</reference>
<name>W4LH36_ENTF1</name>
<feature type="non-terminal residue" evidence="3">
    <location>
        <position position="1"/>
    </location>
</feature>
<dbReference type="HOGENOM" id="CLU_788721_0_0_7"/>
<keyword evidence="4" id="KW-1185">Reference proteome</keyword>
<dbReference type="EMBL" id="AZHW01000671">
    <property type="protein sequence ID" value="ETW97408.1"/>
    <property type="molecule type" value="Genomic_DNA"/>
</dbReference>
<comment type="caution">
    <text evidence="3">The sequence shown here is derived from an EMBL/GenBank/DDBJ whole genome shotgun (WGS) entry which is preliminary data.</text>
</comment>
<sequence length="351" mass="38879">MSRFRGALYPAYLAAYFSIKPGQNPEIAELIRSVVIQEMLHMTISCNLLNAVKTADQPGPMIDTPNFIPAYPGPLPEGLRPGLTVSLKKCSIEHVRDVFMSIEEPDVTPDHVKHAMTIGWFYDQIENAMEALDDGSLFNSNPSELQVATWPDNQPGQGVSILVSNLADAKRLIQFIKDSGEGSSVSGLLSYVTGDHGDPEPIYTGLDGKEALSHYYKFSEIVEGRRIVADNRGHFSYTGEPIPFDPAGVYNMVDNPNTNSLPAGSYVRDKSEQFDRAYTNLLRKLHWVFNGHPNEINETKRMMYALTPLAHQLLQLPIPVTPSGDESSGDEEEREEAVPVQVAGPSFLYRP</sequence>
<dbReference type="InterPro" id="IPR012347">
    <property type="entry name" value="Ferritin-like"/>
</dbReference>
<evidence type="ECO:0000313" key="3">
    <source>
        <dbReference type="EMBL" id="ETW97408.1"/>
    </source>
</evidence>